<proteinExistence type="predicted"/>
<name>A0A382TRU9_9ZZZZ</name>
<sequence>SRKNSSLCMWFHSFFLLCICCCQNFILKT</sequence>
<keyword evidence="1" id="KW-0812">Transmembrane</keyword>
<feature type="transmembrane region" description="Helical" evidence="1">
    <location>
        <begin position="7"/>
        <end position="26"/>
    </location>
</feature>
<accession>A0A382TRU9</accession>
<gene>
    <name evidence="2" type="ORF">METZ01_LOCUS377329</name>
</gene>
<dbReference type="AlphaFoldDB" id="A0A382TRU9"/>
<organism evidence="2">
    <name type="scientific">marine metagenome</name>
    <dbReference type="NCBI Taxonomy" id="408172"/>
    <lineage>
        <taxon>unclassified sequences</taxon>
        <taxon>metagenomes</taxon>
        <taxon>ecological metagenomes</taxon>
    </lineage>
</organism>
<protein>
    <submittedName>
        <fullName evidence="2">Uncharacterized protein</fullName>
    </submittedName>
</protein>
<dbReference type="EMBL" id="UINC01138497">
    <property type="protein sequence ID" value="SVD24475.1"/>
    <property type="molecule type" value="Genomic_DNA"/>
</dbReference>
<reference evidence="2" key="1">
    <citation type="submission" date="2018-05" db="EMBL/GenBank/DDBJ databases">
        <authorList>
            <person name="Lanie J.A."/>
            <person name="Ng W.-L."/>
            <person name="Kazmierczak K.M."/>
            <person name="Andrzejewski T.M."/>
            <person name="Davidsen T.M."/>
            <person name="Wayne K.J."/>
            <person name="Tettelin H."/>
            <person name="Glass J.I."/>
            <person name="Rusch D."/>
            <person name="Podicherti R."/>
            <person name="Tsui H.-C.T."/>
            <person name="Winkler M.E."/>
        </authorList>
    </citation>
    <scope>NUCLEOTIDE SEQUENCE</scope>
</reference>
<feature type="non-terminal residue" evidence="2">
    <location>
        <position position="1"/>
    </location>
</feature>
<evidence type="ECO:0000313" key="2">
    <source>
        <dbReference type="EMBL" id="SVD24475.1"/>
    </source>
</evidence>
<keyword evidence="1" id="KW-1133">Transmembrane helix</keyword>
<evidence type="ECO:0000256" key="1">
    <source>
        <dbReference type="SAM" id="Phobius"/>
    </source>
</evidence>
<keyword evidence="1" id="KW-0472">Membrane</keyword>
<feature type="non-terminal residue" evidence="2">
    <location>
        <position position="29"/>
    </location>
</feature>